<dbReference type="HOGENOM" id="CLU_000288_7_18_1"/>
<dbReference type="Pfam" id="PF07714">
    <property type="entry name" value="PK_Tyr_Ser-Thr"/>
    <property type="match status" value="1"/>
</dbReference>
<proteinExistence type="predicted"/>
<name>A0A067M2W0_BOTB1</name>
<dbReference type="InterPro" id="IPR051681">
    <property type="entry name" value="Ser/Thr_Kinases-Pseudokinases"/>
</dbReference>
<dbReference type="AlphaFoldDB" id="A0A067M2W0"/>
<dbReference type="STRING" id="930990.A0A067M2W0"/>
<dbReference type="GO" id="GO:0005524">
    <property type="term" value="F:ATP binding"/>
    <property type="evidence" value="ECO:0007669"/>
    <property type="project" value="InterPro"/>
</dbReference>
<dbReference type="PROSITE" id="PS00109">
    <property type="entry name" value="PROTEIN_KINASE_TYR"/>
    <property type="match status" value="1"/>
</dbReference>
<gene>
    <name evidence="2" type="ORF">BOTBODRAFT_505351</name>
</gene>
<protein>
    <recommendedName>
        <fullName evidence="1">Protein kinase domain-containing protein</fullName>
    </recommendedName>
</protein>
<dbReference type="InParanoid" id="A0A067M2W0"/>
<dbReference type="SUPFAM" id="SSF56112">
    <property type="entry name" value="Protein kinase-like (PK-like)"/>
    <property type="match status" value="1"/>
</dbReference>
<reference evidence="3" key="1">
    <citation type="journal article" date="2014" name="Proc. Natl. Acad. Sci. U.S.A.">
        <title>Extensive sampling of basidiomycete genomes demonstrates inadequacy of the white-rot/brown-rot paradigm for wood decay fungi.</title>
        <authorList>
            <person name="Riley R."/>
            <person name="Salamov A.A."/>
            <person name="Brown D.W."/>
            <person name="Nagy L.G."/>
            <person name="Floudas D."/>
            <person name="Held B.W."/>
            <person name="Levasseur A."/>
            <person name="Lombard V."/>
            <person name="Morin E."/>
            <person name="Otillar R."/>
            <person name="Lindquist E.A."/>
            <person name="Sun H."/>
            <person name="LaButti K.M."/>
            <person name="Schmutz J."/>
            <person name="Jabbour D."/>
            <person name="Luo H."/>
            <person name="Baker S.E."/>
            <person name="Pisabarro A.G."/>
            <person name="Walton J.D."/>
            <person name="Blanchette R.A."/>
            <person name="Henrissat B."/>
            <person name="Martin F."/>
            <person name="Cullen D."/>
            <person name="Hibbett D.S."/>
            <person name="Grigoriev I.V."/>
        </authorList>
    </citation>
    <scope>NUCLEOTIDE SEQUENCE [LARGE SCALE GENOMIC DNA]</scope>
    <source>
        <strain evidence="3">FD-172 SS1</strain>
    </source>
</reference>
<organism evidence="2 3">
    <name type="scientific">Botryobasidium botryosum (strain FD-172 SS1)</name>
    <dbReference type="NCBI Taxonomy" id="930990"/>
    <lineage>
        <taxon>Eukaryota</taxon>
        <taxon>Fungi</taxon>
        <taxon>Dikarya</taxon>
        <taxon>Basidiomycota</taxon>
        <taxon>Agaricomycotina</taxon>
        <taxon>Agaricomycetes</taxon>
        <taxon>Cantharellales</taxon>
        <taxon>Botryobasidiaceae</taxon>
        <taxon>Botryobasidium</taxon>
    </lineage>
</organism>
<dbReference type="InterPro" id="IPR011009">
    <property type="entry name" value="Kinase-like_dom_sf"/>
</dbReference>
<dbReference type="InterPro" id="IPR001245">
    <property type="entry name" value="Ser-Thr/Tyr_kinase_cat_dom"/>
</dbReference>
<dbReference type="InterPro" id="IPR008266">
    <property type="entry name" value="Tyr_kinase_AS"/>
</dbReference>
<evidence type="ECO:0000313" key="3">
    <source>
        <dbReference type="Proteomes" id="UP000027195"/>
    </source>
</evidence>
<dbReference type="PANTHER" id="PTHR44329">
    <property type="entry name" value="SERINE/THREONINE-PROTEIN KINASE TNNI3K-RELATED"/>
    <property type="match status" value="1"/>
</dbReference>
<evidence type="ECO:0000259" key="1">
    <source>
        <dbReference type="PROSITE" id="PS50011"/>
    </source>
</evidence>
<sequence>MEEWMSELRKQMMSLHPTKRGRHIKLLSELYSCCQTYPLEPALDTCEIEVSSKMRAARGGFAGLWRGLFLGKHEVGMKAPHFYVPDETAQRRVQRETGVWRRLKHPHVLPFIGWHTLGLVSYMISPWMKHGDAVDYLQTNPTVDPLPLLVQVAEGLSYLHNFQPELVVHGDLTGRNILISHTGDALIADFGQSELVVEGEPTSSSNSASWYLSGNIRWKAPEIFEPETKQQGRRTKETDIFAFGRVMLQFFTRQVPFAHILNDRDDKLKTIARRGDFPERPCAADVVARGLDDGMWQLMTECWDVNPGHRPSADNILLRLSSALEARNNADHSQG</sequence>
<accession>A0A067M2W0</accession>
<dbReference type="Proteomes" id="UP000027195">
    <property type="component" value="Unassembled WGS sequence"/>
</dbReference>
<dbReference type="Gene3D" id="1.10.510.10">
    <property type="entry name" value="Transferase(Phosphotransferase) domain 1"/>
    <property type="match status" value="1"/>
</dbReference>
<dbReference type="InterPro" id="IPR000719">
    <property type="entry name" value="Prot_kinase_dom"/>
</dbReference>
<dbReference type="OrthoDB" id="538607at2759"/>
<feature type="domain" description="Protein kinase" evidence="1">
    <location>
        <begin position="50"/>
        <end position="324"/>
    </location>
</feature>
<dbReference type="EMBL" id="KL198073">
    <property type="protein sequence ID" value="KDQ09874.1"/>
    <property type="molecule type" value="Genomic_DNA"/>
</dbReference>
<dbReference type="PANTHER" id="PTHR44329:SF214">
    <property type="entry name" value="PROTEIN KINASE DOMAIN-CONTAINING PROTEIN"/>
    <property type="match status" value="1"/>
</dbReference>
<keyword evidence="3" id="KW-1185">Reference proteome</keyword>
<dbReference type="GO" id="GO:0004674">
    <property type="term" value="F:protein serine/threonine kinase activity"/>
    <property type="evidence" value="ECO:0007669"/>
    <property type="project" value="TreeGrafter"/>
</dbReference>
<evidence type="ECO:0000313" key="2">
    <source>
        <dbReference type="EMBL" id="KDQ09874.1"/>
    </source>
</evidence>
<dbReference type="PROSITE" id="PS50011">
    <property type="entry name" value="PROTEIN_KINASE_DOM"/>
    <property type="match status" value="1"/>
</dbReference>